<dbReference type="GO" id="GO:0016887">
    <property type="term" value="F:ATP hydrolysis activity"/>
    <property type="evidence" value="ECO:0007669"/>
    <property type="project" value="InterPro"/>
</dbReference>
<evidence type="ECO:0000256" key="9">
    <source>
        <dbReference type="ARBA" id="ARBA00022989"/>
    </source>
</evidence>
<organism evidence="16">
    <name type="scientific">Timema bartmani</name>
    <dbReference type="NCBI Taxonomy" id="61472"/>
    <lineage>
        <taxon>Eukaryota</taxon>
        <taxon>Metazoa</taxon>
        <taxon>Ecdysozoa</taxon>
        <taxon>Arthropoda</taxon>
        <taxon>Hexapoda</taxon>
        <taxon>Insecta</taxon>
        <taxon>Pterygota</taxon>
        <taxon>Neoptera</taxon>
        <taxon>Polyneoptera</taxon>
        <taxon>Phasmatodea</taxon>
        <taxon>Timematodea</taxon>
        <taxon>Timematoidea</taxon>
        <taxon>Timematidae</taxon>
        <taxon>Timema</taxon>
    </lineage>
</organism>
<evidence type="ECO:0000256" key="5">
    <source>
        <dbReference type="ARBA" id="ARBA00022692"/>
    </source>
</evidence>
<dbReference type="InterPro" id="IPR003439">
    <property type="entry name" value="ABC_transporter-like_ATP-bd"/>
</dbReference>
<feature type="transmembrane region" description="Helical" evidence="13">
    <location>
        <begin position="149"/>
        <end position="167"/>
    </location>
</feature>
<feature type="transmembrane region" description="Helical" evidence="13">
    <location>
        <begin position="632"/>
        <end position="662"/>
    </location>
</feature>
<dbReference type="InterPro" id="IPR050173">
    <property type="entry name" value="ABC_transporter_C-like"/>
</dbReference>
<feature type="transmembrane region" description="Helical" evidence="13">
    <location>
        <begin position="1355"/>
        <end position="1371"/>
    </location>
</feature>
<evidence type="ECO:0000256" key="11">
    <source>
        <dbReference type="ARBA" id="ARBA00024220"/>
    </source>
</evidence>
<dbReference type="PANTHER" id="PTHR24223:SF443">
    <property type="entry name" value="MULTIDRUG-RESISTANCE LIKE PROTEIN 1, ISOFORM I"/>
    <property type="match status" value="1"/>
</dbReference>
<evidence type="ECO:0000256" key="7">
    <source>
        <dbReference type="ARBA" id="ARBA00022741"/>
    </source>
</evidence>
<dbReference type="FunFam" id="3.40.50.300:FF:000997">
    <property type="entry name" value="Multidrug resistance-associated protein 1"/>
    <property type="match status" value="1"/>
</dbReference>
<dbReference type="CDD" id="cd03244">
    <property type="entry name" value="ABCC_MRP_domain2"/>
    <property type="match status" value="1"/>
</dbReference>
<keyword evidence="9 13" id="KW-1133">Transmembrane helix</keyword>
<proteinExistence type="inferred from homology"/>
<keyword evidence="3" id="KW-0813">Transport</keyword>
<reference evidence="16" key="1">
    <citation type="submission" date="2020-11" db="EMBL/GenBank/DDBJ databases">
        <authorList>
            <person name="Tran Van P."/>
        </authorList>
    </citation>
    <scope>NUCLEOTIDE SEQUENCE</scope>
</reference>
<dbReference type="EC" id="7.6.2.3" evidence="11"/>
<dbReference type="CDD" id="cd18603">
    <property type="entry name" value="ABC_6TM_MRP1_2_3_6_D2_like"/>
    <property type="match status" value="1"/>
</dbReference>
<evidence type="ECO:0000256" key="8">
    <source>
        <dbReference type="ARBA" id="ARBA00022840"/>
    </source>
</evidence>
<evidence type="ECO:0000259" key="14">
    <source>
        <dbReference type="PROSITE" id="PS50893"/>
    </source>
</evidence>
<dbReference type="PROSITE" id="PS50929">
    <property type="entry name" value="ABC_TM1F"/>
    <property type="match status" value="2"/>
</dbReference>
<dbReference type="SUPFAM" id="SSF90123">
    <property type="entry name" value="ABC transporter transmembrane region"/>
    <property type="match status" value="2"/>
</dbReference>
<feature type="transmembrane region" description="Helical" evidence="13">
    <location>
        <begin position="108"/>
        <end position="129"/>
    </location>
</feature>
<dbReference type="InterPro" id="IPR036640">
    <property type="entry name" value="ABC1_TM_sf"/>
</dbReference>
<feature type="transmembrane region" description="Helical" evidence="13">
    <location>
        <begin position="36"/>
        <end position="57"/>
    </location>
</feature>
<dbReference type="Pfam" id="PF00664">
    <property type="entry name" value="ABC_membrane"/>
    <property type="match status" value="3"/>
</dbReference>
<feature type="transmembrane region" description="Helical" evidence="13">
    <location>
        <begin position="682"/>
        <end position="702"/>
    </location>
</feature>
<dbReference type="GO" id="GO:0005524">
    <property type="term" value="F:ATP binding"/>
    <property type="evidence" value="ECO:0007669"/>
    <property type="project" value="UniProtKB-KW"/>
</dbReference>
<feature type="transmembrane region" description="Helical" evidence="13">
    <location>
        <begin position="528"/>
        <end position="550"/>
    </location>
</feature>
<dbReference type="CDD" id="cd18595">
    <property type="entry name" value="ABC_6TM_MRP1_2_3_6_D1_like"/>
    <property type="match status" value="1"/>
</dbReference>
<comment type="similarity">
    <text evidence="2">Belongs to the ABC transporter superfamily. ABCC family. Conjugate transporter (TC 3.A.1.208) subfamily.</text>
</comment>
<evidence type="ECO:0000313" key="16">
    <source>
        <dbReference type="EMBL" id="CAD7448332.1"/>
    </source>
</evidence>
<dbReference type="GO" id="GO:0005774">
    <property type="term" value="C:vacuolar membrane"/>
    <property type="evidence" value="ECO:0007669"/>
    <property type="project" value="UniProtKB-SubCell"/>
</dbReference>
<dbReference type="Pfam" id="PF00005">
    <property type="entry name" value="ABC_tran"/>
    <property type="match status" value="2"/>
</dbReference>
<dbReference type="InterPro" id="IPR027417">
    <property type="entry name" value="P-loop_NTPase"/>
</dbReference>
<evidence type="ECO:0000256" key="3">
    <source>
        <dbReference type="ARBA" id="ARBA00022448"/>
    </source>
</evidence>
<evidence type="ECO:0000259" key="15">
    <source>
        <dbReference type="PROSITE" id="PS50929"/>
    </source>
</evidence>
<feature type="domain" description="ABC transmembrane type-1" evidence="15">
    <location>
        <begin position="418"/>
        <end position="699"/>
    </location>
</feature>
<evidence type="ECO:0000256" key="10">
    <source>
        <dbReference type="ARBA" id="ARBA00023136"/>
    </source>
</evidence>
<evidence type="ECO:0000256" key="13">
    <source>
        <dbReference type="SAM" id="Phobius"/>
    </source>
</evidence>
<feature type="transmembrane region" description="Helical" evidence="13">
    <location>
        <begin position="179"/>
        <end position="195"/>
    </location>
</feature>
<evidence type="ECO:0000256" key="6">
    <source>
        <dbReference type="ARBA" id="ARBA00022737"/>
    </source>
</evidence>
<keyword evidence="6" id="KW-0677">Repeat</keyword>
<feature type="transmembrane region" description="Helical" evidence="13">
    <location>
        <begin position="1194"/>
        <end position="1217"/>
    </location>
</feature>
<feature type="transmembrane region" description="Helical" evidence="13">
    <location>
        <begin position="215"/>
        <end position="234"/>
    </location>
</feature>
<dbReference type="GO" id="GO:0000323">
    <property type="term" value="C:lytic vacuole"/>
    <property type="evidence" value="ECO:0007669"/>
    <property type="project" value="UniProtKB-ARBA"/>
</dbReference>
<dbReference type="FunFam" id="1.20.1560.10:FF:000020">
    <property type="entry name" value="ABC metal ion transporter"/>
    <property type="match status" value="1"/>
</dbReference>
<keyword evidence="10 13" id="KW-0472">Membrane</keyword>
<keyword evidence="5 13" id="KW-0812">Transmembrane</keyword>
<evidence type="ECO:0000256" key="1">
    <source>
        <dbReference type="ARBA" id="ARBA00004128"/>
    </source>
</evidence>
<dbReference type="EMBL" id="OD569859">
    <property type="protein sequence ID" value="CAD7448332.1"/>
    <property type="molecule type" value="Genomic_DNA"/>
</dbReference>
<sequence length="1707" mass="190246">MEAEWMDSYCGSPFWDANLTWYTEHPDLTPCFQKTVLIWLPSALLWGLSPLEVFYILNSKNRDVPWNWRNVSKLPLIWKANMDALVCVRASGMTEAPNPSHASRGNTILSAILISSQVLTGFIMLLFAIDFGVAAHRSSQGYEVFPVDLLAPVIRVVTLALSAALQYYNRKKGLRTSGLLFIFWIFMALFGAVQFRHEIRRSQCEVQPEPYYPVIGYILAYIATLAVLLLHFFVDAPPTKSDYAPVKVRSSILGPGTDSSDYQTLPSPLTRRVLIATKGIELQATLCQRCRSWVYVISRALVADTALSPPQNPCPIMRAPYHSRLFFSWFDPFVWKGYRSPIRNLDLWGLTPEETSAEIVPSFNKYWEKTLDKASSKHTPEARFSRNSGRMDFVKTTKKTKKPSVLLALVKAFGPTFLFGSILLFCANVLTFVNPQILKYLITFVSSDDPLWKGYMYASMMFVAAAVQTMFNSQYSYKMMVVGIRIRVALVSVIYKKALSMSNSARKESTVGEIVNLMSVDATRILEAVPYLNILWSAPLQIALSLYFLWEIMGPSVLAGLAVMIVLIPINGFIANKVKNLQIQQMKTKDQRIKLMNEVLNGIKVLKMYAWEPSFEKIIESKRGKEIKVLKAAAYLNAGTSFIWTCAPFMVSLMTFMTFILVDSSNVLDAQTAFVSLTLFNIMRAPLAMIPMVVATTIQAMVSIKRINKYLATEDLDRSSVSHEKSEKYALVMENGTFAWGDDEEPVLRNINVNVNKGSLVAIVGTVGSGKTSLVSGFLGEMNKLSGRVNTKGSIAYVPQQAWIQQSTLKDNITFGRNLDTSLYDKVIEACALKSDLEILPGGDQTEIGEKGINLSGGQKQRVSLARAVYRDTEVYLLDDPLSAVDSHVGKHIFENVIGPSGLLKHKTSLGRECHWTFWSVETQGELCRLVWVENAIGPSGLLKHKTRVLVTHSITYLPEVDMVVVLKDGEISEKGTYKQLVQNKGAFSEFLDQHLQDLVADEGADENHLEEIKQQLENSLGPEEFQRKLSRAISRVSESRSQAGSLADLTADTRSRTSSVHSMLSIVSAKSAGSMRRLNHLNSVSSRRQAGGGSQLKLNEKKDVKLAVPVPADKGGKKLIEEEKAQVGNVKWSVYKLYIKAISFLLVSGTILFNGIAQGFQAGGNMWLTVWSENLLGIVNETTNLTETSPQELYLGIYGVFGLGQVIGSVLATLAISIGTINAARILHNGLLRNALRLPQSTFDTTPTGRILNRFSSDINTLDVLFPMVLRFCIPQIYRRIYVATVRQVKRIESITRAPIFSHFEETITGAPTIRAYALEELFTKESEKRVDVNQMAIFPAVVCGSWLSIRLELISGIIVFFAALFAVLGRETMNPGLVGLSVSYALQVTTTLNLIVRTASDIETNIVAVERIKEYVELKQEAPWENPKHPVSKDWPTEGKVEFKNYQVRYREGLDLVLKGIDVTIKGGEKICFQWFIGHHSDPGWVTGQTAIIEIKDVPLSLRPTMVHRILEFPGWQRAILFIMSIDQTEMLVSWVARAPASRRSPWPCSGSSEPAGGSILIDDVDISQLGLHALRSRITIIPQDPVLFSGSLRQNLDPHGRLTDEALWRALEHAHLKDYVGGLQEGLDHEVAESGENFSVGQRQLVCLARALLRKTRVLVLDEVTAAVDLGTDNLIQETIRCEFADSTVLTIAHRLNTILDSDR</sequence>
<dbReference type="SMART" id="SM00382">
    <property type="entry name" value="AAA"/>
    <property type="match status" value="1"/>
</dbReference>
<dbReference type="InterPro" id="IPR017871">
    <property type="entry name" value="ABC_transporter-like_CS"/>
</dbReference>
<dbReference type="SUPFAM" id="SSF52540">
    <property type="entry name" value="P-loop containing nucleoside triphosphate hydrolases"/>
    <property type="match status" value="3"/>
</dbReference>
<feature type="transmembrane region" description="Helical" evidence="13">
    <location>
        <begin position="556"/>
        <end position="576"/>
    </location>
</feature>
<dbReference type="PANTHER" id="PTHR24223">
    <property type="entry name" value="ATP-BINDING CASSETTE SUB-FAMILY C"/>
    <property type="match status" value="1"/>
</dbReference>
<dbReference type="InterPro" id="IPR003593">
    <property type="entry name" value="AAA+_ATPase"/>
</dbReference>
<dbReference type="GO" id="GO:0015431">
    <property type="term" value="F:ABC-type glutathione S-conjugate transporter activity"/>
    <property type="evidence" value="ECO:0007669"/>
    <property type="project" value="UniProtKB-EC"/>
</dbReference>
<evidence type="ECO:0000256" key="2">
    <source>
        <dbReference type="ARBA" id="ARBA00009726"/>
    </source>
</evidence>
<keyword evidence="8" id="KW-0067">ATP-binding</keyword>
<keyword evidence="7" id="KW-0547">Nucleotide-binding</keyword>
<dbReference type="PROSITE" id="PS50893">
    <property type="entry name" value="ABC_TRANSPORTER_2"/>
    <property type="match status" value="1"/>
</dbReference>
<evidence type="ECO:0000256" key="4">
    <source>
        <dbReference type="ARBA" id="ARBA00022554"/>
    </source>
</evidence>
<dbReference type="InterPro" id="IPR011527">
    <property type="entry name" value="ABC1_TM_dom"/>
</dbReference>
<keyword evidence="4" id="KW-0926">Vacuole</keyword>
<comment type="catalytic activity">
    <reaction evidence="12">
        <text>leukotriene C4(in) + ATP + H2O = leukotriene C4(out) + ADP + phosphate + H(+)</text>
        <dbReference type="Rhea" id="RHEA:38963"/>
        <dbReference type="ChEBI" id="CHEBI:15377"/>
        <dbReference type="ChEBI" id="CHEBI:15378"/>
        <dbReference type="ChEBI" id="CHEBI:30616"/>
        <dbReference type="ChEBI" id="CHEBI:43474"/>
        <dbReference type="ChEBI" id="CHEBI:57973"/>
        <dbReference type="ChEBI" id="CHEBI:456216"/>
    </reaction>
    <physiologicalReaction direction="left-to-right" evidence="12">
        <dbReference type="Rhea" id="RHEA:38964"/>
    </physiologicalReaction>
</comment>
<dbReference type="CDD" id="cd03250">
    <property type="entry name" value="ABCC_MRP_domain1"/>
    <property type="match status" value="1"/>
</dbReference>
<feature type="transmembrane region" description="Helical" evidence="13">
    <location>
        <begin position="1138"/>
        <end position="1158"/>
    </location>
</feature>
<feature type="transmembrane region" description="Helical" evidence="13">
    <location>
        <begin position="405"/>
        <end position="434"/>
    </location>
</feature>
<feature type="domain" description="ABC transmembrane type-1" evidence="15">
    <location>
        <begin position="1152"/>
        <end position="1406"/>
    </location>
</feature>
<gene>
    <name evidence="16" type="ORF">TBIB3V08_LOCUS10619</name>
</gene>
<dbReference type="PROSITE" id="PS00211">
    <property type="entry name" value="ABC_TRANSPORTER_1"/>
    <property type="match status" value="1"/>
</dbReference>
<feature type="transmembrane region" description="Helical" evidence="13">
    <location>
        <begin position="454"/>
        <end position="471"/>
    </location>
</feature>
<comment type="subcellular location">
    <subcellularLocation>
        <location evidence="1">Vacuole membrane</location>
        <topology evidence="1">Multi-pass membrane protein</topology>
    </subcellularLocation>
</comment>
<accession>A0A7R9I5L7</accession>
<dbReference type="FunFam" id="3.40.50.300:FF:000163">
    <property type="entry name" value="Multidrug resistance-associated protein member 4"/>
    <property type="match status" value="1"/>
</dbReference>
<feature type="domain" description="ABC transporter" evidence="14">
    <location>
        <begin position="731"/>
        <end position="994"/>
    </location>
</feature>
<dbReference type="InterPro" id="IPR056227">
    <property type="entry name" value="TMD0_ABC"/>
</dbReference>
<dbReference type="Gene3D" id="3.40.50.300">
    <property type="entry name" value="P-loop containing nucleotide triphosphate hydrolases"/>
    <property type="match status" value="3"/>
</dbReference>
<protein>
    <recommendedName>
        <fullName evidence="11">ABC-type glutathione-S-conjugate transporter</fullName>
        <ecNumber evidence="11">7.6.2.3</ecNumber>
    </recommendedName>
</protein>
<dbReference type="Gene3D" id="1.20.1560.10">
    <property type="entry name" value="ABC transporter type 1, transmembrane domain"/>
    <property type="match status" value="3"/>
</dbReference>
<dbReference type="Pfam" id="PF24357">
    <property type="entry name" value="TMD0_ABC"/>
    <property type="match status" value="1"/>
</dbReference>
<evidence type="ECO:0000256" key="12">
    <source>
        <dbReference type="ARBA" id="ARBA00047523"/>
    </source>
</evidence>
<name>A0A7R9I5L7_9NEOP</name>